<evidence type="ECO:0000256" key="1">
    <source>
        <dbReference type="SAM" id="MobiDB-lite"/>
    </source>
</evidence>
<dbReference type="EMBL" id="CAUYUE010000001">
    <property type="protein sequence ID" value="CAK0732848.1"/>
    <property type="molecule type" value="Genomic_DNA"/>
</dbReference>
<gene>
    <name evidence="3" type="ORF">CVIRNUC_000191</name>
</gene>
<evidence type="ECO:0000313" key="3">
    <source>
        <dbReference type="EMBL" id="CAK0732848.1"/>
    </source>
</evidence>
<evidence type="ECO:0000313" key="4">
    <source>
        <dbReference type="Proteomes" id="UP001314263"/>
    </source>
</evidence>
<dbReference type="AlphaFoldDB" id="A0AAV1HSE4"/>
<protein>
    <submittedName>
        <fullName evidence="3">Uncharacterized protein</fullName>
    </submittedName>
</protein>
<name>A0AAV1HSE4_9CHLO</name>
<keyword evidence="2" id="KW-0732">Signal</keyword>
<evidence type="ECO:0000256" key="2">
    <source>
        <dbReference type="SAM" id="SignalP"/>
    </source>
</evidence>
<accession>A0AAV1HSE4</accession>
<proteinExistence type="predicted"/>
<comment type="caution">
    <text evidence="3">The sequence shown here is derived from an EMBL/GenBank/DDBJ whole genome shotgun (WGS) entry which is preliminary data.</text>
</comment>
<dbReference type="Proteomes" id="UP001314263">
    <property type="component" value="Unassembled WGS sequence"/>
</dbReference>
<feature type="signal peptide" evidence="2">
    <location>
        <begin position="1"/>
        <end position="22"/>
    </location>
</feature>
<feature type="chain" id="PRO_5043684827" evidence="2">
    <location>
        <begin position="23"/>
        <end position="373"/>
    </location>
</feature>
<feature type="region of interest" description="Disordered" evidence="1">
    <location>
        <begin position="28"/>
        <end position="48"/>
    </location>
</feature>
<reference evidence="3 4" key="1">
    <citation type="submission" date="2023-10" db="EMBL/GenBank/DDBJ databases">
        <authorList>
            <person name="Maclean D."/>
            <person name="Macfadyen A."/>
        </authorList>
    </citation>
    <scope>NUCLEOTIDE SEQUENCE [LARGE SCALE GENOMIC DNA]</scope>
</reference>
<keyword evidence="4" id="KW-1185">Reference proteome</keyword>
<sequence length="373" mass="42342">MSRHLLTAMGLAYLVCLTRCSAEPMQSHKAHRSLASPSSTRGHSGCSKTGYHFRPIKYTASTLEREWGQQLARGNDDACHFILNNVQKVKEWTVKLERYQNMAIETKSNALESVTPFTVDVSPRLETMSGLWSQDIFSTMTYENICPGELAGIKRNVHLEPLLGHLRHPFSVQNCIPPAEQGTGSLIDLSYILFVPWAATDFHLNYHGRKLLFDLGSSTFVTSLQYLTTRYRQAGVDFESIWAWEATIQDPVEYWDLVPDTYKQRLHFYNTPIKENFTHAAHPLNIIRNICQPGDFIAVKLDIDNGPMEMAIMDAISGDTDLRRCISEMFFEQHYSHPDMPINWAAGTSASLGSVFQSFSKMRSAGLLLHYWP</sequence>
<organism evidence="3 4">
    <name type="scientific">Coccomyxa viridis</name>
    <dbReference type="NCBI Taxonomy" id="1274662"/>
    <lineage>
        <taxon>Eukaryota</taxon>
        <taxon>Viridiplantae</taxon>
        <taxon>Chlorophyta</taxon>
        <taxon>core chlorophytes</taxon>
        <taxon>Trebouxiophyceae</taxon>
        <taxon>Trebouxiophyceae incertae sedis</taxon>
        <taxon>Coccomyxaceae</taxon>
        <taxon>Coccomyxa</taxon>
    </lineage>
</organism>